<feature type="transmembrane region" description="Helical" evidence="10">
    <location>
        <begin position="135"/>
        <end position="159"/>
    </location>
</feature>
<protein>
    <submittedName>
        <fullName evidence="11">Odorant receptor 39</fullName>
    </submittedName>
</protein>
<dbReference type="EMBL" id="MW419355">
    <property type="protein sequence ID" value="QXE93219.1"/>
    <property type="molecule type" value="mRNA"/>
</dbReference>
<keyword evidence="8 11" id="KW-0675">Receptor</keyword>
<reference evidence="11" key="1">
    <citation type="submission" date="2020-12" db="EMBL/GenBank/DDBJ databases">
        <authorList>
            <person name="Wen X."/>
        </authorList>
    </citation>
    <scope>NUCLEOTIDE SEQUENCE</scope>
</reference>
<evidence type="ECO:0000313" key="11">
    <source>
        <dbReference type="EMBL" id="QXE93219.1"/>
    </source>
</evidence>
<evidence type="ECO:0000256" key="3">
    <source>
        <dbReference type="ARBA" id="ARBA00022606"/>
    </source>
</evidence>
<keyword evidence="2" id="KW-1003">Cell membrane</keyword>
<dbReference type="GO" id="GO:0005886">
    <property type="term" value="C:plasma membrane"/>
    <property type="evidence" value="ECO:0007669"/>
    <property type="project" value="UniProtKB-SubCell"/>
</dbReference>
<sequence length="264" mass="31533">MNIFELILFHAPIKANICTTTERMVRLMVENRLKLYIILIAFVYSSGQMVWFFYRWYNNHDMEYACNYAPILFTCFFAIMIKWLILDITKDLETSNNKSDILDDRKRQGIIKNRLVTCIKHHDILCRFAKLMQGYFYYTMIWHVLGVITLTASILYMIFFQNTTPSNQMAIFLECIVLAFGTYMYCFMGESFQDQFEDIFDATKESKWYYFNVKNRKLFSVFIMNLRRSYKLDCAGIFCMNLELTIWMLNKIFALVSVLTAMKE</sequence>
<keyword evidence="7 10" id="KW-0472">Membrane</keyword>
<dbReference type="GO" id="GO:0007165">
    <property type="term" value="P:signal transduction"/>
    <property type="evidence" value="ECO:0007669"/>
    <property type="project" value="UniProtKB-KW"/>
</dbReference>
<dbReference type="PANTHER" id="PTHR21137">
    <property type="entry name" value="ODORANT RECEPTOR"/>
    <property type="match status" value="1"/>
</dbReference>
<name>A0A8F4N0M4_EUCSC</name>
<evidence type="ECO:0000256" key="4">
    <source>
        <dbReference type="ARBA" id="ARBA00022692"/>
    </source>
</evidence>
<keyword evidence="3" id="KW-0716">Sensory transduction</keyword>
<evidence type="ECO:0000256" key="9">
    <source>
        <dbReference type="ARBA" id="ARBA00023224"/>
    </source>
</evidence>
<dbReference type="GO" id="GO:0005549">
    <property type="term" value="F:odorant binding"/>
    <property type="evidence" value="ECO:0007669"/>
    <property type="project" value="InterPro"/>
</dbReference>
<evidence type="ECO:0000256" key="1">
    <source>
        <dbReference type="ARBA" id="ARBA00004651"/>
    </source>
</evidence>
<organism evidence="11">
    <name type="scientific">Eucryptorrhynchus scrobiculatus</name>
    <name type="common">Snout weevil</name>
    <name type="synonym">Eucryptorrhynchus chinensis</name>
    <dbReference type="NCBI Taxonomy" id="1552824"/>
    <lineage>
        <taxon>Eukaryota</taxon>
        <taxon>Metazoa</taxon>
        <taxon>Ecdysozoa</taxon>
        <taxon>Arthropoda</taxon>
        <taxon>Hexapoda</taxon>
        <taxon>Insecta</taxon>
        <taxon>Pterygota</taxon>
        <taxon>Neoptera</taxon>
        <taxon>Endopterygota</taxon>
        <taxon>Coleoptera</taxon>
        <taxon>Polyphaga</taxon>
        <taxon>Cucujiformia</taxon>
        <taxon>Curculionidae</taxon>
        <taxon>Cryptorhynchinae</taxon>
        <taxon>Eucryptorrhynchus</taxon>
    </lineage>
</organism>
<keyword evidence="9" id="KW-0807">Transducer</keyword>
<keyword evidence="5" id="KW-0552">Olfaction</keyword>
<keyword evidence="4 10" id="KW-0812">Transmembrane</keyword>
<dbReference type="PANTHER" id="PTHR21137:SF35">
    <property type="entry name" value="ODORANT RECEPTOR 19A-RELATED"/>
    <property type="match status" value="1"/>
</dbReference>
<dbReference type="InterPro" id="IPR004117">
    <property type="entry name" value="7tm6_olfct_rcpt"/>
</dbReference>
<keyword evidence="6 10" id="KW-1133">Transmembrane helix</keyword>
<dbReference type="GO" id="GO:0004984">
    <property type="term" value="F:olfactory receptor activity"/>
    <property type="evidence" value="ECO:0007669"/>
    <property type="project" value="InterPro"/>
</dbReference>
<evidence type="ECO:0000256" key="2">
    <source>
        <dbReference type="ARBA" id="ARBA00022475"/>
    </source>
</evidence>
<evidence type="ECO:0000256" key="10">
    <source>
        <dbReference type="SAM" id="Phobius"/>
    </source>
</evidence>
<evidence type="ECO:0000256" key="5">
    <source>
        <dbReference type="ARBA" id="ARBA00022725"/>
    </source>
</evidence>
<evidence type="ECO:0000256" key="8">
    <source>
        <dbReference type="ARBA" id="ARBA00023170"/>
    </source>
</evidence>
<comment type="subcellular location">
    <subcellularLocation>
        <location evidence="1">Cell membrane</location>
        <topology evidence="1">Multi-pass membrane protein</topology>
    </subcellularLocation>
</comment>
<proteinExistence type="evidence at transcript level"/>
<evidence type="ECO:0000256" key="7">
    <source>
        <dbReference type="ARBA" id="ARBA00023136"/>
    </source>
</evidence>
<feature type="transmembrane region" description="Helical" evidence="10">
    <location>
        <begin position="171"/>
        <end position="188"/>
    </location>
</feature>
<dbReference type="Pfam" id="PF02949">
    <property type="entry name" value="7tm_6"/>
    <property type="match status" value="1"/>
</dbReference>
<evidence type="ECO:0000256" key="6">
    <source>
        <dbReference type="ARBA" id="ARBA00022989"/>
    </source>
</evidence>
<feature type="transmembrane region" description="Helical" evidence="10">
    <location>
        <begin position="33"/>
        <end position="56"/>
    </location>
</feature>
<accession>A0A8F4N0M4</accession>
<dbReference type="AlphaFoldDB" id="A0A8F4N0M4"/>
<feature type="transmembrane region" description="Helical" evidence="10">
    <location>
        <begin position="68"/>
        <end position="86"/>
    </location>
</feature>